<organism evidence="1 2">
    <name type="scientific">Camellia lanceoleosa</name>
    <dbReference type="NCBI Taxonomy" id="1840588"/>
    <lineage>
        <taxon>Eukaryota</taxon>
        <taxon>Viridiplantae</taxon>
        <taxon>Streptophyta</taxon>
        <taxon>Embryophyta</taxon>
        <taxon>Tracheophyta</taxon>
        <taxon>Spermatophyta</taxon>
        <taxon>Magnoliopsida</taxon>
        <taxon>eudicotyledons</taxon>
        <taxon>Gunneridae</taxon>
        <taxon>Pentapetalae</taxon>
        <taxon>asterids</taxon>
        <taxon>Ericales</taxon>
        <taxon>Theaceae</taxon>
        <taxon>Camellia</taxon>
    </lineage>
</organism>
<keyword evidence="2" id="KW-1185">Reference proteome</keyword>
<accession>A0ACC0IGL9</accession>
<evidence type="ECO:0000313" key="1">
    <source>
        <dbReference type="EMBL" id="KAI8024012.1"/>
    </source>
</evidence>
<comment type="caution">
    <text evidence="1">The sequence shown here is derived from an EMBL/GenBank/DDBJ whole genome shotgun (WGS) entry which is preliminary data.</text>
</comment>
<evidence type="ECO:0000313" key="2">
    <source>
        <dbReference type="Proteomes" id="UP001060215"/>
    </source>
</evidence>
<name>A0ACC0IGL9_9ERIC</name>
<reference evidence="1 2" key="1">
    <citation type="journal article" date="2022" name="Plant J.">
        <title>Chromosome-level genome of Camellia lanceoleosa provides a valuable resource for understanding genome evolution and self-incompatibility.</title>
        <authorList>
            <person name="Gong W."/>
            <person name="Xiao S."/>
            <person name="Wang L."/>
            <person name="Liao Z."/>
            <person name="Chang Y."/>
            <person name="Mo W."/>
            <person name="Hu G."/>
            <person name="Li W."/>
            <person name="Zhao G."/>
            <person name="Zhu H."/>
            <person name="Hu X."/>
            <person name="Ji K."/>
            <person name="Xiang X."/>
            <person name="Song Q."/>
            <person name="Yuan D."/>
            <person name="Jin S."/>
            <person name="Zhang L."/>
        </authorList>
    </citation>
    <scope>NUCLEOTIDE SEQUENCE [LARGE SCALE GENOMIC DNA]</scope>
    <source>
        <strain evidence="1">SQ_2022a</strain>
    </source>
</reference>
<dbReference type="EMBL" id="CM045763">
    <property type="protein sequence ID" value="KAI8024012.1"/>
    <property type="molecule type" value="Genomic_DNA"/>
</dbReference>
<gene>
    <name evidence="1" type="ORF">LOK49_LG03G02600</name>
</gene>
<protein>
    <submittedName>
        <fullName evidence="1">Squamosa promoter-binding-like protein 7</fullName>
    </submittedName>
</protein>
<dbReference type="Proteomes" id="UP001060215">
    <property type="component" value="Chromosome 6"/>
</dbReference>
<proteinExistence type="predicted"/>
<sequence length="267" mass="29205">MENGNWSLFNSSSNNNNTTCGSSRGQNSNCNNSLAWDTWELGNSLFGWGSSSSTTPNNNNNINNNNPFYQTATNTTTATSPKPLMLNSLYGGGSGGSHIYPDPHLMCLKLGERQYFEDVMASPLGDCHVGGLSVKKRGRGVARPPPSTAAVVVAKCRVEGFHEVSEFDDSKRSCRRRLVGHNQRRRKRSLHSIATNPFQGHALSLLSTKRNSWLSASDFSSQCSAALHELIAENRTAMNGTQPASSSLDPHQMFTEPHGRSWWTLDA</sequence>